<evidence type="ECO:0000313" key="6">
    <source>
        <dbReference type="Proteomes" id="UP000033588"/>
    </source>
</evidence>
<evidence type="ECO:0000256" key="1">
    <source>
        <dbReference type="ARBA" id="ARBA00007261"/>
    </source>
</evidence>
<accession>A0A0F4TU85</accession>
<dbReference type="InterPro" id="IPR050361">
    <property type="entry name" value="MPP/UQCRC_Complex"/>
</dbReference>
<sequence>MNISRSIFVLPFIAWLPLMASAATPPATQDFVLDNGLKVVVREDHRSPIVTAQLWIKVGSSYEPPGQSGLSHALEHMVYKGSSKACAGEFAVILEKLGANQNAYTGTDFTVFYQTLPSGRTGVAFEILADLMNTAELDAQDFTPELKVIQEERRMRVDDEITVSAHERLNSIAHPASGYRTPTIGWMHDLQRMNAVQLRQWYQAWYSPSNATLVVVGDVAPERIKALALQHFGHLERRATPVAPAPVELASAGERSLTLHAPVASPRLIMSFNAPSLATAPDRRTAHALRLLDMLLAGSSSARIKQQLQRSEAIFTEANSEYDAFNRGDSLLTISTQLNPDKLNDADEGLARLWQVIESLKSKAPEPAELERAKNLVIANTVYAQDDLEGQANTLGLLETIGLDWRLTDQDTDELNKVTPLDIQQVAKTYLTRERLSTAKILPEKNNG</sequence>
<feature type="signal peptide" evidence="2">
    <location>
        <begin position="1"/>
        <end position="22"/>
    </location>
</feature>
<dbReference type="Gene3D" id="3.30.830.10">
    <property type="entry name" value="Metalloenzyme, LuxS/M16 peptidase-like"/>
    <property type="match status" value="2"/>
</dbReference>
<feature type="chain" id="PRO_5002479194" evidence="2">
    <location>
        <begin position="23"/>
        <end position="448"/>
    </location>
</feature>
<dbReference type="RefSeq" id="WP_046039215.1">
    <property type="nucleotide sequence ID" value="NZ_LACC01000011.1"/>
</dbReference>
<comment type="caution">
    <text evidence="5">The sequence shown here is derived from an EMBL/GenBank/DDBJ whole genome shotgun (WGS) entry which is preliminary data.</text>
</comment>
<evidence type="ECO:0000256" key="2">
    <source>
        <dbReference type="SAM" id="SignalP"/>
    </source>
</evidence>
<dbReference type="PANTHER" id="PTHR11851:SF49">
    <property type="entry name" value="MITOCHONDRIAL-PROCESSING PEPTIDASE SUBUNIT ALPHA"/>
    <property type="match status" value="1"/>
</dbReference>
<organism evidence="5 6">
    <name type="scientific">Pseudomonas fluorescens</name>
    <dbReference type="NCBI Taxonomy" id="294"/>
    <lineage>
        <taxon>Bacteria</taxon>
        <taxon>Pseudomonadati</taxon>
        <taxon>Pseudomonadota</taxon>
        <taxon>Gammaproteobacteria</taxon>
        <taxon>Pseudomonadales</taxon>
        <taxon>Pseudomonadaceae</taxon>
        <taxon>Pseudomonas</taxon>
    </lineage>
</organism>
<evidence type="ECO:0000313" key="5">
    <source>
        <dbReference type="EMBL" id="KJZ48018.1"/>
    </source>
</evidence>
<comment type="similarity">
    <text evidence="1">Belongs to the peptidase M16 family.</text>
</comment>
<dbReference type="AlphaFoldDB" id="A0A0F4TU85"/>
<proteinExistence type="inferred from homology"/>
<feature type="domain" description="Peptidase M16 N-terminal" evidence="3">
    <location>
        <begin position="38"/>
        <end position="174"/>
    </location>
</feature>
<dbReference type="Pfam" id="PF00675">
    <property type="entry name" value="Peptidase_M16"/>
    <property type="match status" value="1"/>
</dbReference>
<dbReference type="SUPFAM" id="SSF63411">
    <property type="entry name" value="LuxS/MPP-like metallohydrolase"/>
    <property type="match status" value="2"/>
</dbReference>
<dbReference type="OrthoDB" id="9811314at2"/>
<dbReference type="GO" id="GO:0046872">
    <property type="term" value="F:metal ion binding"/>
    <property type="evidence" value="ECO:0007669"/>
    <property type="project" value="InterPro"/>
</dbReference>
<dbReference type="InterPro" id="IPR011765">
    <property type="entry name" value="Pept_M16_N"/>
</dbReference>
<evidence type="ECO:0000259" key="4">
    <source>
        <dbReference type="Pfam" id="PF05193"/>
    </source>
</evidence>
<dbReference type="EMBL" id="LACC01000011">
    <property type="protein sequence ID" value="KJZ48018.1"/>
    <property type="molecule type" value="Genomic_DNA"/>
</dbReference>
<dbReference type="PATRIC" id="fig|294.132.peg.436"/>
<dbReference type="Pfam" id="PF05193">
    <property type="entry name" value="Peptidase_M16_C"/>
    <property type="match status" value="1"/>
</dbReference>
<name>A0A0F4TU85_PSEFL</name>
<dbReference type="InterPro" id="IPR011249">
    <property type="entry name" value="Metalloenz_LuxS/M16"/>
</dbReference>
<feature type="domain" description="Peptidase M16 C-terminal" evidence="4">
    <location>
        <begin position="194"/>
        <end position="375"/>
    </location>
</feature>
<dbReference type="InterPro" id="IPR007863">
    <property type="entry name" value="Peptidase_M16_C"/>
</dbReference>
<gene>
    <name evidence="5" type="ORF">VC35_08550</name>
</gene>
<dbReference type="PANTHER" id="PTHR11851">
    <property type="entry name" value="METALLOPROTEASE"/>
    <property type="match status" value="1"/>
</dbReference>
<protein>
    <submittedName>
        <fullName evidence="5">Peptidase M16</fullName>
    </submittedName>
</protein>
<evidence type="ECO:0000259" key="3">
    <source>
        <dbReference type="Pfam" id="PF00675"/>
    </source>
</evidence>
<keyword evidence="2" id="KW-0732">Signal</keyword>
<reference evidence="5 6" key="1">
    <citation type="submission" date="2015-03" db="EMBL/GenBank/DDBJ databases">
        <title>Comparative genomics of Pseudomonas insights into diversity of traits involved in vanlence and defense.</title>
        <authorList>
            <person name="Qin Y."/>
        </authorList>
    </citation>
    <scope>NUCLEOTIDE SEQUENCE [LARGE SCALE GENOMIC DNA]</scope>
    <source>
        <strain evidence="5 6">C8</strain>
    </source>
</reference>
<dbReference type="Proteomes" id="UP000033588">
    <property type="component" value="Unassembled WGS sequence"/>
</dbReference>